<proteinExistence type="predicted"/>
<keyword evidence="3" id="KW-1185">Reference proteome</keyword>
<dbReference type="EMBL" id="CP147251">
    <property type="protein sequence ID" value="WYJ77721.1"/>
    <property type="molecule type" value="Genomic_DNA"/>
</dbReference>
<feature type="transmembrane region" description="Helical" evidence="1">
    <location>
        <begin position="237"/>
        <end position="256"/>
    </location>
</feature>
<dbReference type="Proteomes" id="UP000664701">
    <property type="component" value="Chromosome"/>
</dbReference>
<keyword evidence="1" id="KW-0472">Membrane</keyword>
<evidence type="ECO:0000313" key="2">
    <source>
        <dbReference type="EMBL" id="WYJ77721.1"/>
    </source>
</evidence>
<keyword evidence="1" id="KW-1133">Transmembrane helix</keyword>
<reference evidence="2 3" key="1">
    <citation type="submission" date="2024-03" db="EMBL/GenBank/DDBJ databases">
        <title>The Genome Sequence of Enterococcus sp. DIV2402.</title>
        <authorList>
            <consortium name="The Broad Institute Genomics Platform"/>
            <consortium name="The Broad Institute Microbial Omics Core"/>
            <consortium name="The Broad Institute Genomic Center for Infectious Diseases"/>
            <person name="Earl A."/>
            <person name="Manson A."/>
            <person name="Gilmore M."/>
            <person name="Schwartman J."/>
            <person name="Shea T."/>
            <person name="Abouelleil A."/>
            <person name="Cao P."/>
            <person name="Chapman S."/>
            <person name="Cusick C."/>
            <person name="Young S."/>
            <person name="Neafsey D."/>
            <person name="Nusbaum C."/>
            <person name="Birren B."/>
        </authorList>
    </citation>
    <scope>NUCLEOTIDE SEQUENCE [LARGE SCALE GENOMIC DNA]</scope>
    <source>
        <strain evidence="2 3">DIV2402</strain>
    </source>
</reference>
<protein>
    <submittedName>
        <fullName evidence="2">Uncharacterized protein</fullName>
    </submittedName>
</protein>
<gene>
    <name evidence="2" type="ORF">DOK78_002359</name>
</gene>
<dbReference type="RefSeq" id="WP_207940174.1">
    <property type="nucleotide sequence ID" value="NZ_CP147251.1"/>
</dbReference>
<feature type="transmembrane region" description="Helical" evidence="1">
    <location>
        <begin position="208"/>
        <end position="225"/>
    </location>
</feature>
<sequence>MSPITNLDFQNTPLYETAYILKLKLDNFSEKEHSAWLNHLVLFPNYTNISKKYTENFIESNGLEMYVTPNKTFLSVTKQLEQTIKYNCRNMNESDSENIYFTSASTFYPMLFKIILKKYKLFFLGKNELDLSKIMKKKKKDLKYSYIFTITETNLTFANYDSVSKLSYQIESLIIPEYISSQMNELDYYRKNYEEESINSYIEQNNNFLALVTLFLSIALSYTPIKEVLIDLKIKEYSFLAYLLFQIVLIVVYITYRKIIKWRN</sequence>
<evidence type="ECO:0000313" key="3">
    <source>
        <dbReference type="Proteomes" id="UP000664701"/>
    </source>
</evidence>
<keyword evidence="1" id="KW-0812">Transmembrane</keyword>
<name>A0ABZ2STE6_9ENTE</name>
<accession>A0ABZ2STE6</accession>
<evidence type="ECO:0000256" key="1">
    <source>
        <dbReference type="SAM" id="Phobius"/>
    </source>
</evidence>
<organism evidence="2 3">
    <name type="scientific">Candidatus Enterococcus lowellii</name>
    <dbReference type="NCBI Taxonomy" id="2230877"/>
    <lineage>
        <taxon>Bacteria</taxon>
        <taxon>Bacillati</taxon>
        <taxon>Bacillota</taxon>
        <taxon>Bacilli</taxon>
        <taxon>Lactobacillales</taxon>
        <taxon>Enterococcaceae</taxon>
        <taxon>Enterococcus</taxon>
    </lineage>
</organism>